<reference evidence="1 2" key="1">
    <citation type="submission" date="2024-06" db="EMBL/GenBank/DDBJ databases">
        <title>Genomic Encyclopedia of Type Strains, Phase IV (KMG-IV): sequencing the most valuable type-strain genomes for metagenomic binning, comparative biology and taxonomic classification.</title>
        <authorList>
            <person name="Goeker M."/>
        </authorList>
    </citation>
    <scope>NUCLEOTIDE SEQUENCE [LARGE SCALE GENOMIC DNA]</scope>
    <source>
        <strain evidence="1 2">DSM 21331</strain>
    </source>
</reference>
<evidence type="ECO:0000313" key="2">
    <source>
        <dbReference type="Proteomes" id="UP001549145"/>
    </source>
</evidence>
<gene>
    <name evidence="1" type="ORF">ABID43_004896</name>
</gene>
<name>A0ABV2LBW2_9HYPH</name>
<accession>A0ABV2LBW2</accession>
<sequence>MARANIEQAVEDLSQLYGTAFGGKTVGRFTVTRDQLAGLMRVKVAHDKTIGLLREAALNDADLVLGQCAGGLYGVVGARKAARWRKLPRATLAALVGATAESQETAGDDETEDGED</sequence>
<proteinExistence type="predicted"/>
<protein>
    <submittedName>
        <fullName evidence="1">Uncharacterized protein</fullName>
    </submittedName>
</protein>
<comment type="caution">
    <text evidence="1">The sequence shown here is derived from an EMBL/GenBank/DDBJ whole genome shotgun (WGS) entry which is preliminary data.</text>
</comment>
<evidence type="ECO:0000313" key="1">
    <source>
        <dbReference type="EMBL" id="MET3695328.1"/>
    </source>
</evidence>
<organism evidence="1 2">
    <name type="scientific">Methylobacterium goesingense</name>
    <dbReference type="NCBI Taxonomy" id="243690"/>
    <lineage>
        <taxon>Bacteria</taxon>
        <taxon>Pseudomonadati</taxon>
        <taxon>Pseudomonadota</taxon>
        <taxon>Alphaproteobacteria</taxon>
        <taxon>Hyphomicrobiales</taxon>
        <taxon>Methylobacteriaceae</taxon>
        <taxon>Methylobacterium</taxon>
    </lineage>
</organism>
<dbReference type="Proteomes" id="UP001549145">
    <property type="component" value="Unassembled WGS sequence"/>
</dbReference>
<dbReference type="EMBL" id="JBEPMM010000026">
    <property type="protein sequence ID" value="MET3695328.1"/>
    <property type="molecule type" value="Genomic_DNA"/>
</dbReference>
<keyword evidence="2" id="KW-1185">Reference proteome</keyword>
<dbReference type="RefSeq" id="WP_238279011.1">
    <property type="nucleotide sequence ID" value="NZ_BPQL01000048.1"/>
</dbReference>